<dbReference type="Proteomes" id="UP000053831">
    <property type="component" value="Unassembled WGS sequence"/>
</dbReference>
<evidence type="ECO:0000313" key="4">
    <source>
        <dbReference type="EMBL" id="KOS21478.1"/>
    </source>
</evidence>
<proteinExistence type="predicted"/>
<protein>
    <submittedName>
        <fullName evidence="4">GTPase-activating protein gyp10</fullName>
    </submittedName>
</protein>
<evidence type="ECO:0000256" key="1">
    <source>
        <dbReference type="ARBA" id="ARBA00022468"/>
    </source>
</evidence>
<dbReference type="InterPro" id="IPR000195">
    <property type="entry name" value="Rab-GAP-TBC_dom"/>
</dbReference>
<dbReference type="GO" id="GO:0005096">
    <property type="term" value="F:GTPase activator activity"/>
    <property type="evidence" value="ECO:0007669"/>
    <property type="project" value="UniProtKB-KW"/>
</dbReference>
<keyword evidence="5" id="KW-1185">Reference proteome</keyword>
<dbReference type="InterPro" id="IPR045913">
    <property type="entry name" value="TBC20/Gyp8-like"/>
</dbReference>
<comment type="caution">
    <text evidence="4">The sequence shown here is derived from an EMBL/GenBank/DDBJ whole genome shotgun (WGS) entry which is preliminary data.</text>
</comment>
<reference evidence="4 5" key="1">
    <citation type="submission" date="2015-07" db="EMBL/GenBank/DDBJ databases">
        <title>The genome of the fungus Escovopsis weberi, a specialized disease agent of ant agriculture.</title>
        <authorList>
            <person name="de Man T.J."/>
            <person name="Stajich J.E."/>
            <person name="Kubicek C.P."/>
            <person name="Chenthamara K."/>
            <person name="Atanasova L."/>
            <person name="Druzhinina I.S."/>
            <person name="Birnbaum S."/>
            <person name="Barribeau S.M."/>
            <person name="Teiling C."/>
            <person name="Suen G."/>
            <person name="Currie C."/>
            <person name="Gerardo N.M."/>
        </authorList>
    </citation>
    <scope>NUCLEOTIDE SEQUENCE [LARGE SCALE GENOMIC DNA]</scope>
</reference>
<organism evidence="4 5">
    <name type="scientific">Escovopsis weberi</name>
    <dbReference type="NCBI Taxonomy" id="150374"/>
    <lineage>
        <taxon>Eukaryota</taxon>
        <taxon>Fungi</taxon>
        <taxon>Dikarya</taxon>
        <taxon>Ascomycota</taxon>
        <taxon>Pezizomycotina</taxon>
        <taxon>Sordariomycetes</taxon>
        <taxon>Hypocreomycetidae</taxon>
        <taxon>Hypocreales</taxon>
        <taxon>Hypocreaceae</taxon>
        <taxon>Escovopsis</taxon>
    </lineage>
</organism>
<feature type="compositionally biased region" description="Basic and acidic residues" evidence="2">
    <location>
        <begin position="107"/>
        <end position="116"/>
    </location>
</feature>
<gene>
    <name evidence="4" type="ORF">ESCO_005244</name>
</gene>
<evidence type="ECO:0000256" key="2">
    <source>
        <dbReference type="SAM" id="MobiDB-lite"/>
    </source>
</evidence>
<accession>A0A0M8MYP7</accession>
<dbReference type="PROSITE" id="PS50086">
    <property type="entry name" value="TBC_RABGAP"/>
    <property type="match status" value="1"/>
</dbReference>
<evidence type="ECO:0000313" key="5">
    <source>
        <dbReference type="Proteomes" id="UP000053831"/>
    </source>
</evidence>
<dbReference type="AlphaFoldDB" id="A0A0M8MYP7"/>
<dbReference type="PANTHER" id="PTHR20913">
    <property type="entry name" value="TBC1 DOMAIN FAMILY MEMBER 20/GTPASE"/>
    <property type="match status" value="1"/>
</dbReference>
<dbReference type="GO" id="GO:0005789">
    <property type="term" value="C:endoplasmic reticulum membrane"/>
    <property type="evidence" value="ECO:0007669"/>
    <property type="project" value="TreeGrafter"/>
</dbReference>
<dbReference type="OrthoDB" id="206700at2759"/>
<feature type="domain" description="Rab-GAP TBC" evidence="3">
    <location>
        <begin position="64"/>
        <end position="265"/>
    </location>
</feature>
<dbReference type="InterPro" id="IPR035969">
    <property type="entry name" value="Rab-GAP_TBC_sf"/>
</dbReference>
<dbReference type="Gene3D" id="1.10.472.80">
    <property type="entry name" value="Ypt/Rab-GAP domain of gyp1p, domain 3"/>
    <property type="match status" value="1"/>
</dbReference>
<sequence length="422" mass="48056">MDLEKESLEAAALDGDAEIKPEPDVVDDPSPSPATIQKTNDILDACRWNDTARLRRLAQSSGGFLADDLRQLAWPILLGLPPSRSEECNGDADADADDGSGKPTGSDWRRLPRHRDEDQVQLDVNRSFVNYPDDRSDAEISRRKKELSSLIGEVLRRNPYLCYFQGYHDICQVFLLVLRPELRARAVSRLSVLRIRDFMLPSLAPTTAQLRLLPDVLTLSDPELRRHVAGIEPYYALAGTLTMYSHNIEGYHDIARMFDVILAREPVFTIYMFAQIVMDRREEILDIDEHDMLQVILGRVPKSMDLDALVKKAVGLYERFPPERLPSWRRISGASALKTARDLDACAKQTLEDGHRFFERQAREVHWQEVQGRIRATAWAYRRPAGMFAMAVVVGCIAMHLRRNPSTLHSIMGFFSFVWRGL</sequence>
<feature type="region of interest" description="Disordered" evidence="2">
    <location>
        <begin position="85"/>
        <end position="116"/>
    </location>
</feature>
<dbReference type="SUPFAM" id="SSF47923">
    <property type="entry name" value="Ypt/Rab-GAP domain of gyp1p"/>
    <property type="match status" value="2"/>
</dbReference>
<dbReference type="EMBL" id="LGSR01000008">
    <property type="protein sequence ID" value="KOS21478.1"/>
    <property type="molecule type" value="Genomic_DNA"/>
</dbReference>
<dbReference type="GO" id="GO:0006888">
    <property type="term" value="P:endoplasmic reticulum to Golgi vesicle-mediated transport"/>
    <property type="evidence" value="ECO:0007669"/>
    <property type="project" value="TreeGrafter"/>
</dbReference>
<dbReference type="SMART" id="SM00164">
    <property type="entry name" value="TBC"/>
    <property type="match status" value="1"/>
</dbReference>
<feature type="region of interest" description="Disordered" evidence="2">
    <location>
        <begin position="1"/>
        <end position="37"/>
    </location>
</feature>
<dbReference type="STRING" id="150374.A0A0M8MYP7"/>
<dbReference type="Gene3D" id="1.10.8.1310">
    <property type="match status" value="1"/>
</dbReference>
<keyword evidence="1" id="KW-0343">GTPase activation</keyword>
<evidence type="ECO:0000259" key="3">
    <source>
        <dbReference type="PROSITE" id="PS50086"/>
    </source>
</evidence>
<dbReference type="PANTHER" id="PTHR20913:SF7">
    <property type="entry name" value="RE60063P"/>
    <property type="match status" value="1"/>
</dbReference>
<feature type="compositionally biased region" description="Acidic residues" evidence="2">
    <location>
        <begin position="88"/>
        <end position="98"/>
    </location>
</feature>
<name>A0A0M8MYP7_ESCWE</name>
<dbReference type="Pfam" id="PF00566">
    <property type="entry name" value="RabGAP-TBC"/>
    <property type="match status" value="1"/>
</dbReference>